<dbReference type="Proteomes" id="UP000643810">
    <property type="component" value="Unassembled WGS sequence"/>
</dbReference>
<feature type="domain" description="PPM-type phosphatase" evidence="1">
    <location>
        <begin position="2"/>
        <end position="240"/>
    </location>
</feature>
<dbReference type="InterPro" id="IPR001932">
    <property type="entry name" value="PPM-type_phosphatase-like_dom"/>
</dbReference>
<sequence length="245" mass="26457">MNYSVLTDIGRMRSQNQDAVFATEETIGSLPNLFVVADGMGGHKAGEYASSQAIALAKREIASDTGSEPVQIINQGITAANKSIYEEATQDEDKYGMGTTMVVATLLEDHLCVANVGDSRLYVYRDGQLSQITQDHSVVGEMVRKGEMPKEEARSHPKRNLITRAVGAEAEVRVDFFDETLQAGDLVLMCTDGLTSMVEESEIEEVLAGSGQVADKVAKLVDLANDHGGKDNITVIVIEPFSDEV</sequence>
<dbReference type="SMART" id="SM00332">
    <property type="entry name" value="PP2Cc"/>
    <property type="match status" value="1"/>
</dbReference>
<comment type="caution">
    <text evidence="2">The sequence shown here is derived from an EMBL/GenBank/DDBJ whole genome shotgun (WGS) entry which is preliminary data.</text>
</comment>
<gene>
    <name evidence="2" type="ORF">H8R94_11735</name>
</gene>
<proteinExistence type="predicted"/>
<dbReference type="Gene3D" id="3.60.40.10">
    <property type="entry name" value="PPM-type phosphatase domain"/>
    <property type="match status" value="1"/>
</dbReference>
<dbReference type="PROSITE" id="PS51746">
    <property type="entry name" value="PPM_2"/>
    <property type="match status" value="1"/>
</dbReference>
<dbReference type="RefSeq" id="WP_118281830.1">
    <property type="nucleotide sequence ID" value="NZ_JACOPG010000005.1"/>
</dbReference>
<dbReference type="SUPFAM" id="SSF81606">
    <property type="entry name" value="PP2C-like"/>
    <property type="match status" value="1"/>
</dbReference>
<accession>A0ABR7GIX6</accession>
<keyword evidence="3" id="KW-1185">Reference proteome</keyword>
<protein>
    <submittedName>
        <fullName evidence="2">Stp1/IreP family PP2C-type Ser/Thr phosphatase</fullName>
    </submittedName>
</protein>
<evidence type="ECO:0000313" key="3">
    <source>
        <dbReference type="Proteomes" id="UP000643810"/>
    </source>
</evidence>
<dbReference type="EMBL" id="JACOPG010000005">
    <property type="protein sequence ID" value="MBC5687261.1"/>
    <property type="molecule type" value="Genomic_DNA"/>
</dbReference>
<dbReference type="InterPro" id="IPR015655">
    <property type="entry name" value="PP2C"/>
</dbReference>
<dbReference type="NCBIfam" id="NF033484">
    <property type="entry name" value="Stp1_PP2C_phos"/>
    <property type="match status" value="1"/>
</dbReference>
<dbReference type="Pfam" id="PF00481">
    <property type="entry name" value="PP2C"/>
    <property type="match status" value="1"/>
</dbReference>
<dbReference type="CDD" id="cd00143">
    <property type="entry name" value="PP2Cc"/>
    <property type="match status" value="1"/>
</dbReference>
<dbReference type="SMART" id="SM00331">
    <property type="entry name" value="PP2C_SIG"/>
    <property type="match status" value="1"/>
</dbReference>
<name>A0ABR7GIX6_9FIRM</name>
<dbReference type="InterPro" id="IPR036457">
    <property type="entry name" value="PPM-type-like_dom_sf"/>
</dbReference>
<reference evidence="2 3" key="1">
    <citation type="submission" date="2020-08" db="EMBL/GenBank/DDBJ databases">
        <title>Genome public.</title>
        <authorList>
            <person name="Liu C."/>
            <person name="Sun Q."/>
        </authorList>
    </citation>
    <scope>NUCLEOTIDE SEQUENCE [LARGE SCALE GENOMIC DNA]</scope>
    <source>
        <strain evidence="2 3">NSJ-9</strain>
    </source>
</reference>
<evidence type="ECO:0000259" key="1">
    <source>
        <dbReference type="PROSITE" id="PS51746"/>
    </source>
</evidence>
<evidence type="ECO:0000313" key="2">
    <source>
        <dbReference type="EMBL" id="MBC5687261.1"/>
    </source>
</evidence>
<organism evidence="2 3">
    <name type="scientific">Roseburia lenta</name>
    <dbReference type="NCBI Taxonomy" id="2763061"/>
    <lineage>
        <taxon>Bacteria</taxon>
        <taxon>Bacillati</taxon>
        <taxon>Bacillota</taxon>
        <taxon>Clostridia</taxon>
        <taxon>Lachnospirales</taxon>
        <taxon>Lachnospiraceae</taxon>
        <taxon>Roseburia</taxon>
    </lineage>
</organism>
<dbReference type="PANTHER" id="PTHR47992">
    <property type="entry name" value="PROTEIN PHOSPHATASE"/>
    <property type="match status" value="1"/>
</dbReference>